<sequence length="123" mass="13973">MKKPSNLSVKIESELKQMPAKNIDKSLLGAVLTVTAKVSQIELRSMDKNGYSSDMIYMRLTWSNNSIFVYEKNPLLIKKMKNLKINDVVKITGIFEAKWFKGQKSSISVIAESLKYEKLGVLK</sequence>
<dbReference type="EMBL" id="CP006682">
    <property type="protein sequence ID" value="AHB36067.1"/>
    <property type="molecule type" value="Genomic_DNA"/>
</dbReference>
<evidence type="ECO:0000313" key="2">
    <source>
        <dbReference type="Proteomes" id="UP000018550"/>
    </source>
</evidence>
<gene>
    <name evidence="1" type="ORF">SAPIS_v1c02210</name>
</gene>
<dbReference type="OrthoDB" id="9933285at2"/>
<protein>
    <recommendedName>
        <fullName evidence="3">Single-stranded DNA-binding protein</fullName>
    </recommendedName>
</protein>
<evidence type="ECO:0008006" key="3">
    <source>
        <dbReference type="Google" id="ProtNLM"/>
    </source>
</evidence>
<keyword evidence="2" id="KW-1185">Reference proteome</keyword>
<dbReference type="AlphaFoldDB" id="V5RHD1"/>
<reference evidence="1 2" key="1">
    <citation type="journal article" date="2014" name="Genome Announc.">
        <title>Complete Genome Sequence of Spiroplasma apis B31T (ATCC 33834), a Bacterium Associated with May Disease of Honeybees (Apis mellifera).</title>
        <authorList>
            <person name="Ku C."/>
            <person name="Lo W.S."/>
            <person name="Chen L.L."/>
            <person name="Kuo C.H."/>
        </authorList>
    </citation>
    <scope>NUCLEOTIDE SEQUENCE [LARGE SCALE GENOMIC DNA]</scope>
    <source>
        <strain evidence="1">B31</strain>
    </source>
</reference>
<dbReference type="HOGENOM" id="CLU_2013816_0_0_14"/>
<dbReference type="Proteomes" id="UP000018550">
    <property type="component" value="Chromosome"/>
</dbReference>
<proteinExistence type="predicted"/>
<name>V5RHD1_SPIAP</name>
<organism evidence="1 2">
    <name type="scientific">Spiroplasma apis B31</name>
    <dbReference type="NCBI Taxonomy" id="1276258"/>
    <lineage>
        <taxon>Bacteria</taxon>
        <taxon>Bacillati</taxon>
        <taxon>Mycoplasmatota</taxon>
        <taxon>Mollicutes</taxon>
        <taxon>Entomoplasmatales</taxon>
        <taxon>Spiroplasmataceae</taxon>
        <taxon>Spiroplasma</taxon>
    </lineage>
</organism>
<accession>V5RHD1</accession>
<dbReference type="STRING" id="1276258.SAPIS_v1c02210"/>
<evidence type="ECO:0000313" key="1">
    <source>
        <dbReference type="EMBL" id="AHB36067.1"/>
    </source>
</evidence>
<dbReference type="PATRIC" id="fig|1276258.3.peg.215"/>
<dbReference type="KEGG" id="sapi:SAPIS_v1c02210"/>